<comment type="caution">
    <text evidence="1">The sequence shown here is derived from an EMBL/GenBank/DDBJ whole genome shotgun (WGS) entry which is preliminary data.</text>
</comment>
<organism evidence="1 2">
    <name type="scientific">Dermacentor silvarum</name>
    <name type="common">Tick</name>
    <dbReference type="NCBI Taxonomy" id="543639"/>
    <lineage>
        <taxon>Eukaryota</taxon>
        <taxon>Metazoa</taxon>
        <taxon>Ecdysozoa</taxon>
        <taxon>Arthropoda</taxon>
        <taxon>Chelicerata</taxon>
        <taxon>Arachnida</taxon>
        <taxon>Acari</taxon>
        <taxon>Parasitiformes</taxon>
        <taxon>Ixodida</taxon>
        <taxon>Ixodoidea</taxon>
        <taxon>Ixodidae</taxon>
        <taxon>Rhipicephalinae</taxon>
        <taxon>Dermacentor</taxon>
    </lineage>
</organism>
<proteinExistence type="predicted"/>
<reference evidence="1" key="1">
    <citation type="submission" date="2020-05" db="EMBL/GenBank/DDBJ databases">
        <title>Large-scale comparative analyses of tick genomes elucidate their genetic diversity and vector capacities.</title>
        <authorList>
            <person name="Jia N."/>
            <person name="Wang J."/>
            <person name="Shi W."/>
            <person name="Du L."/>
            <person name="Sun Y."/>
            <person name="Zhan W."/>
            <person name="Jiang J."/>
            <person name="Wang Q."/>
            <person name="Zhang B."/>
            <person name="Ji P."/>
            <person name="Sakyi L.B."/>
            <person name="Cui X."/>
            <person name="Yuan T."/>
            <person name="Jiang B."/>
            <person name="Yang W."/>
            <person name="Lam T.T.-Y."/>
            <person name="Chang Q."/>
            <person name="Ding S."/>
            <person name="Wang X."/>
            <person name="Zhu J."/>
            <person name="Ruan X."/>
            <person name="Zhao L."/>
            <person name="Wei J."/>
            <person name="Que T."/>
            <person name="Du C."/>
            <person name="Cheng J."/>
            <person name="Dai P."/>
            <person name="Han X."/>
            <person name="Huang E."/>
            <person name="Gao Y."/>
            <person name="Liu J."/>
            <person name="Shao H."/>
            <person name="Ye R."/>
            <person name="Li L."/>
            <person name="Wei W."/>
            <person name="Wang X."/>
            <person name="Wang C."/>
            <person name="Yang T."/>
            <person name="Huo Q."/>
            <person name="Li W."/>
            <person name="Guo W."/>
            <person name="Chen H."/>
            <person name="Zhou L."/>
            <person name="Ni X."/>
            <person name="Tian J."/>
            <person name="Zhou Y."/>
            <person name="Sheng Y."/>
            <person name="Liu T."/>
            <person name="Pan Y."/>
            <person name="Xia L."/>
            <person name="Li J."/>
            <person name="Zhao F."/>
            <person name="Cao W."/>
        </authorList>
    </citation>
    <scope>NUCLEOTIDE SEQUENCE</scope>
    <source>
        <strain evidence="1">Dsil-2018</strain>
    </source>
</reference>
<name>A0ACB8D8S1_DERSI</name>
<keyword evidence="2" id="KW-1185">Reference proteome</keyword>
<accession>A0ACB8D8S1</accession>
<evidence type="ECO:0000313" key="2">
    <source>
        <dbReference type="Proteomes" id="UP000821865"/>
    </source>
</evidence>
<sequence length="570" mass="62081">MAVLWDSRTKRSFLWTASLPTNDIPIEAFLRRGIHSVPVALVPTNGEFIQVKNPKAIQEELRKATPHFQSITDVRGPLLPDRATIAAAEALLLELTRRLLEPGTLPTTTASSCSKTRLWLWKAVNEAKGVEGRASPVQLVHTLRVRKERVARGSKTTSSRSGNHSRSRSPAARADSPALGTRHASRDDGIQLQQNRTLATEGTEKTKGEESRASSEQHVHTLRARKERTASGSRTTSSRSGKHSSSRSRSPAARADSSAARTTQASHDDGIQQQLVRLFSLAKRVIDHDGSAEDVAYQGGFSRGRGPSTVLAHSAGRPRKAPPKPVSATGGEACVRDVNVRMVARLVLPSSFDLIASIPTHSERAEKLCRLAYAGLFAVFLTLFAYFVATALRSSTRVRVRTEVGLFTGEQHWVLEKNVFHYLGLPYASKPARFQRASPLDLLQPNNVVMQYPNIRCLQVVQNGSNVTWPQSAEHVYGPASKTRYSEDCLYLNVWSPVQPCDYTSSSCAPSVPVLVVLFSVGFSQGGADWYDGSLLASLGGMVVVAPNFRLGPLALPLKGEGHLSGSSRF</sequence>
<dbReference type="EMBL" id="CM023472">
    <property type="protein sequence ID" value="KAH7960900.1"/>
    <property type="molecule type" value="Genomic_DNA"/>
</dbReference>
<protein>
    <submittedName>
        <fullName evidence="1">Uncharacterized protein</fullName>
    </submittedName>
</protein>
<dbReference type="Proteomes" id="UP000821865">
    <property type="component" value="Chromosome 3"/>
</dbReference>
<evidence type="ECO:0000313" key="1">
    <source>
        <dbReference type="EMBL" id="KAH7960900.1"/>
    </source>
</evidence>
<gene>
    <name evidence="1" type="ORF">HPB49_024665</name>
</gene>